<proteinExistence type="inferred from homology"/>
<evidence type="ECO:0000256" key="3">
    <source>
        <dbReference type="ARBA" id="ARBA00022614"/>
    </source>
</evidence>
<keyword evidence="3" id="KW-0433">Leucine-rich repeat</keyword>
<evidence type="ECO:0000313" key="9">
    <source>
        <dbReference type="Proteomes" id="UP001642360"/>
    </source>
</evidence>
<dbReference type="InterPro" id="IPR001611">
    <property type="entry name" value="Leu-rich_rpt"/>
</dbReference>
<dbReference type="Proteomes" id="UP001642360">
    <property type="component" value="Unassembled WGS sequence"/>
</dbReference>
<dbReference type="FunFam" id="3.80.10.10:FF:000041">
    <property type="entry name" value="LRR receptor-like serine/threonine-protein kinase ERECTA"/>
    <property type="match status" value="1"/>
</dbReference>
<dbReference type="SUPFAM" id="SSF52058">
    <property type="entry name" value="L domain-like"/>
    <property type="match status" value="1"/>
</dbReference>
<keyword evidence="4" id="KW-0732">Signal</keyword>
<comment type="caution">
    <text evidence="8">The sequence shown here is derived from an EMBL/GenBank/DDBJ whole genome shotgun (WGS) entry which is preliminary data.</text>
</comment>
<dbReference type="Pfam" id="PF00560">
    <property type="entry name" value="LRR_1"/>
    <property type="match status" value="1"/>
</dbReference>
<dbReference type="InterPro" id="IPR032675">
    <property type="entry name" value="LRR_dom_sf"/>
</dbReference>
<dbReference type="PANTHER" id="PTHR48062:SF21">
    <property type="entry name" value="RECEPTOR-LIKE PROTEIN 12"/>
    <property type="match status" value="1"/>
</dbReference>
<name>A0ABC8R939_9AQUA</name>
<dbReference type="AlphaFoldDB" id="A0ABC8R939"/>
<evidence type="ECO:0000313" key="8">
    <source>
        <dbReference type="EMBL" id="CAK9138567.1"/>
    </source>
</evidence>
<dbReference type="GO" id="GO:0016020">
    <property type="term" value="C:membrane"/>
    <property type="evidence" value="ECO:0007669"/>
    <property type="project" value="UniProtKB-SubCell"/>
</dbReference>
<comment type="similarity">
    <text evidence="2">Belongs to the RLP family.</text>
</comment>
<evidence type="ECO:0000256" key="5">
    <source>
        <dbReference type="ARBA" id="ARBA00022737"/>
    </source>
</evidence>
<dbReference type="EMBL" id="CAUOFW020000902">
    <property type="protein sequence ID" value="CAK9138567.1"/>
    <property type="molecule type" value="Genomic_DNA"/>
</dbReference>
<dbReference type="PANTHER" id="PTHR48062">
    <property type="entry name" value="RECEPTOR-LIKE PROTEIN 14"/>
    <property type="match status" value="1"/>
</dbReference>
<evidence type="ECO:0000256" key="2">
    <source>
        <dbReference type="ARBA" id="ARBA00009592"/>
    </source>
</evidence>
<keyword evidence="6" id="KW-0472">Membrane</keyword>
<keyword evidence="9" id="KW-1185">Reference proteome</keyword>
<gene>
    <name evidence="8" type="ORF">ILEXP_LOCUS5914</name>
</gene>
<evidence type="ECO:0000256" key="7">
    <source>
        <dbReference type="ARBA" id="ARBA00023180"/>
    </source>
</evidence>
<evidence type="ECO:0000256" key="1">
    <source>
        <dbReference type="ARBA" id="ARBA00004370"/>
    </source>
</evidence>
<organism evidence="8 9">
    <name type="scientific">Ilex paraguariensis</name>
    <name type="common">yerba mate</name>
    <dbReference type="NCBI Taxonomy" id="185542"/>
    <lineage>
        <taxon>Eukaryota</taxon>
        <taxon>Viridiplantae</taxon>
        <taxon>Streptophyta</taxon>
        <taxon>Embryophyta</taxon>
        <taxon>Tracheophyta</taxon>
        <taxon>Spermatophyta</taxon>
        <taxon>Magnoliopsida</taxon>
        <taxon>eudicotyledons</taxon>
        <taxon>Gunneridae</taxon>
        <taxon>Pentapetalae</taxon>
        <taxon>asterids</taxon>
        <taxon>campanulids</taxon>
        <taxon>Aquifoliales</taxon>
        <taxon>Aquifoliaceae</taxon>
        <taxon>Ilex</taxon>
    </lineage>
</organism>
<keyword evidence="5" id="KW-0677">Repeat</keyword>
<comment type="subcellular location">
    <subcellularLocation>
        <location evidence="1">Membrane</location>
    </subcellularLocation>
</comment>
<accession>A0ABC8R939</accession>
<dbReference type="InterPro" id="IPR051502">
    <property type="entry name" value="RLP_Defense_Trigger"/>
</dbReference>
<dbReference type="Gene3D" id="3.80.10.10">
    <property type="entry name" value="Ribonuclease Inhibitor"/>
    <property type="match status" value="1"/>
</dbReference>
<reference evidence="8 9" key="1">
    <citation type="submission" date="2024-02" db="EMBL/GenBank/DDBJ databases">
        <authorList>
            <person name="Vignale AGUSTIN F."/>
            <person name="Sosa J E."/>
            <person name="Modenutti C."/>
        </authorList>
    </citation>
    <scope>NUCLEOTIDE SEQUENCE [LARGE SCALE GENOMIC DNA]</scope>
</reference>
<protein>
    <submittedName>
        <fullName evidence="8">Uncharacterized protein</fullName>
    </submittedName>
</protein>
<sequence length="282" mass="31359">MPSCVNLSSLRCLHLQGNEFSGPIPNALSKASSLVTLDLRDNKLSGRIPRWISLLSNLRVLLLRGNILEGPIPFQLCQLTNMNLIDLSCNNLSGSMPSCLQRIPYGKRAFDDTFATREYGWTSYRSFRTYSYISQLDVSPYNMADFIVSDEVEEVEFITKSRSESYSGNILYFFSGIDLSGNKFTGPIPPDRNGGLKWLGGEIPAELIDLDFLAVFTAAYNNLPGRTPDRKKQFATFEENSYEGNPLLCGLPLQRSCTISSALPSARTTSRSGQGDHTSWHS</sequence>
<evidence type="ECO:0000256" key="4">
    <source>
        <dbReference type="ARBA" id="ARBA00022729"/>
    </source>
</evidence>
<keyword evidence="7" id="KW-0325">Glycoprotein</keyword>
<evidence type="ECO:0000256" key="6">
    <source>
        <dbReference type="ARBA" id="ARBA00023136"/>
    </source>
</evidence>
<dbReference type="Pfam" id="PF13855">
    <property type="entry name" value="LRR_8"/>
    <property type="match status" value="1"/>
</dbReference>